<organism evidence="1 2">
    <name type="scientific">Caerostris extrusa</name>
    <name type="common">Bark spider</name>
    <name type="synonym">Caerostris bankana</name>
    <dbReference type="NCBI Taxonomy" id="172846"/>
    <lineage>
        <taxon>Eukaryota</taxon>
        <taxon>Metazoa</taxon>
        <taxon>Ecdysozoa</taxon>
        <taxon>Arthropoda</taxon>
        <taxon>Chelicerata</taxon>
        <taxon>Arachnida</taxon>
        <taxon>Araneae</taxon>
        <taxon>Araneomorphae</taxon>
        <taxon>Entelegynae</taxon>
        <taxon>Araneoidea</taxon>
        <taxon>Araneidae</taxon>
        <taxon>Caerostris</taxon>
    </lineage>
</organism>
<dbReference type="Proteomes" id="UP001054945">
    <property type="component" value="Unassembled WGS sequence"/>
</dbReference>
<dbReference type="AlphaFoldDB" id="A0AAV4TDU3"/>
<gene>
    <name evidence="1" type="ORF">CEXT_457961</name>
</gene>
<proteinExistence type="predicted"/>
<reference evidence="1 2" key="1">
    <citation type="submission" date="2021-06" db="EMBL/GenBank/DDBJ databases">
        <title>Caerostris extrusa draft genome.</title>
        <authorList>
            <person name="Kono N."/>
            <person name="Arakawa K."/>
        </authorList>
    </citation>
    <scope>NUCLEOTIDE SEQUENCE [LARGE SCALE GENOMIC DNA]</scope>
</reference>
<accession>A0AAV4TDU3</accession>
<dbReference type="EMBL" id="BPLR01010924">
    <property type="protein sequence ID" value="GIY43067.1"/>
    <property type="molecule type" value="Genomic_DNA"/>
</dbReference>
<comment type="caution">
    <text evidence="1">The sequence shown here is derived from an EMBL/GenBank/DDBJ whole genome shotgun (WGS) entry which is preliminary data.</text>
</comment>
<evidence type="ECO:0000313" key="2">
    <source>
        <dbReference type="Proteomes" id="UP001054945"/>
    </source>
</evidence>
<name>A0AAV4TDU3_CAEEX</name>
<sequence length="103" mass="11932">MAARKSSWKYLITPFIQRLLSTRISSIDKATDPIRSRVVPRGGEEKINPDYKWFTRSSHCSASSPRRFIICKLRSNFNCLRCSSRFSKQWGSATNTQETYSSF</sequence>
<protein>
    <submittedName>
        <fullName evidence="1">Uncharacterized protein</fullName>
    </submittedName>
</protein>
<keyword evidence="2" id="KW-1185">Reference proteome</keyword>
<evidence type="ECO:0000313" key="1">
    <source>
        <dbReference type="EMBL" id="GIY43067.1"/>
    </source>
</evidence>